<comment type="caution">
    <text evidence="12">The sequence shown here is derived from an EMBL/GenBank/DDBJ whole genome shotgun (WGS) entry which is preliminary data.</text>
</comment>
<evidence type="ECO:0000256" key="8">
    <source>
        <dbReference type="ARBA" id="ARBA00023136"/>
    </source>
</evidence>
<evidence type="ECO:0000259" key="11">
    <source>
        <dbReference type="Pfam" id="PF12019"/>
    </source>
</evidence>
<keyword evidence="13" id="KW-1185">Reference proteome</keyword>
<dbReference type="RefSeq" id="WP_207051094.1">
    <property type="nucleotide sequence ID" value="NZ_JAFIMU010000006.1"/>
</dbReference>
<evidence type="ECO:0000313" key="13">
    <source>
        <dbReference type="Proteomes" id="UP000664052"/>
    </source>
</evidence>
<evidence type="ECO:0000256" key="5">
    <source>
        <dbReference type="ARBA" id="ARBA00022519"/>
    </source>
</evidence>
<dbReference type="Proteomes" id="UP000664052">
    <property type="component" value="Unassembled WGS sequence"/>
</dbReference>
<evidence type="ECO:0000313" key="12">
    <source>
        <dbReference type="EMBL" id="MBN8228019.1"/>
    </source>
</evidence>
<keyword evidence="7" id="KW-1133">Transmembrane helix</keyword>
<organism evidence="12 13">
    <name type="scientific">Corallococcus macrosporus</name>
    <dbReference type="NCBI Taxonomy" id="35"/>
    <lineage>
        <taxon>Bacteria</taxon>
        <taxon>Pseudomonadati</taxon>
        <taxon>Myxococcota</taxon>
        <taxon>Myxococcia</taxon>
        <taxon>Myxococcales</taxon>
        <taxon>Cystobacterineae</taxon>
        <taxon>Myxococcaceae</taxon>
        <taxon>Corallococcus</taxon>
    </lineage>
</organism>
<protein>
    <recommendedName>
        <fullName evidence="2">Type II secretion system protein H</fullName>
    </recommendedName>
    <alternativeName>
        <fullName evidence="10">General secretion pathway protein H</fullName>
    </alternativeName>
</protein>
<comment type="subcellular location">
    <subcellularLocation>
        <location evidence="1">Cell inner membrane</location>
        <topology evidence="1">Single-pass membrane protein</topology>
    </subcellularLocation>
</comment>
<dbReference type="PROSITE" id="PS00409">
    <property type="entry name" value="PROKAR_NTER_METHYL"/>
    <property type="match status" value="1"/>
</dbReference>
<dbReference type="EMBL" id="JAFIMU010000006">
    <property type="protein sequence ID" value="MBN8228019.1"/>
    <property type="molecule type" value="Genomic_DNA"/>
</dbReference>
<dbReference type="InterPro" id="IPR022346">
    <property type="entry name" value="T2SS_GspH"/>
</dbReference>
<keyword evidence="8" id="KW-0472">Membrane</keyword>
<evidence type="ECO:0000256" key="10">
    <source>
        <dbReference type="ARBA" id="ARBA00030775"/>
    </source>
</evidence>
<keyword evidence="6" id="KW-0812">Transmembrane</keyword>
<evidence type="ECO:0000256" key="6">
    <source>
        <dbReference type="ARBA" id="ARBA00022692"/>
    </source>
</evidence>
<gene>
    <name evidence="12" type="ORF">JYK02_10920</name>
</gene>
<sequence length="214" mass="22428">MRGARGMTLLELMAALAVFAVVTTLAVSGMSSNLARRRESGTTRELESSAMQARQRAQATNQPIRFVVEANVTLANGTVGTVARWERPRCDNTWDSDSCPATSCVSTTCRQNPSCCDEVGEDIALPPSMNASSVSGLCFLPTGRAVRAEGDLSCLRSSRGRPDTLAAATPGTLTITYSSGRVPTLLRVEGLTGMVSTLDCDAPSASAYSGKGCP</sequence>
<keyword evidence="4" id="KW-0488">Methylation</keyword>
<keyword evidence="5" id="KW-0997">Cell inner membrane</keyword>
<proteinExistence type="inferred from homology"/>
<evidence type="ECO:0000256" key="4">
    <source>
        <dbReference type="ARBA" id="ARBA00022481"/>
    </source>
</evidence>
<evidence type="ECO:0000256" key="3">
    <source>
        <dbReference type="ARBA" id="ARBA00022475"/>
    </source>
</evidence>
<dbReference type="NCBIfam" id="TIGR02532">
    <property type="entry name" value="IV_pilin_GFxxxE"/>
    <property type="match status" value="1"/>
</dbReference>
<dbReference type="Pfam" id="PF12019">
    <property type="entry name" value="GspH"/>
    <property type="match status" value="1"/>
</dbReference>
<keyword evidence="3" id="KW-1003">Cell membrane</keyword>
<dbReference type="InterPro" id="IPR045584">
    <property type="entry name" value="Pilin-like"/>
</dbReference>
<comment type="similarity">
    <text evidence="9">Belongs to the GSP H family.</text>
</comment>
<dbReference type="Pfam" id="PF07963">
    <property type="entry name" value="N_methyl"/>
    <property type="match status" value="1"/>
</dbReference>
<dbReference type="Gene3D" id="3.30.700.10">
    <property type="entry name" value="Glycoprotein, Type 4 Pilin"/>
    <property type="match status" value="1"/>
</dbReference>
<name>A0ABS3D8N7_9BACT</name>
<dbReference type="SUPFAM" id="SSF54523">
    <property type="entry name" value="Pili subunits"/>
    <property type="match status" value="1"/>
</dbReference>
<evidence type="ECO:0000256" key="7">
    <source>
        <dbReference type="ARBA" id="ARBA00022989"/>
    </source>
</evidence>
<evidence type="ECO:0000256" key="1">
    <source>
        <dbReference type="ARBA" id="ARBA00004377"/>
    </source>
</evidence>
<accession>A0ABS3D8N7</accession>
<dbReference type="InterPro" id="IPR012902">
    <property type="entry name" value="N_methyl_site"/>
</dbReference>
<feature type="domain" description="General secretion pathway GspH" evidence="11">
    <location>
        <begin position="43"/>
        <end position="178"/>
    </location>
</feature>
<evidence type="ECO:0000256" key="2">
    <source>
        <dbReference type="ARBA" id="ARBA00021549"/>
    </source>
</evidence>
<evidence type="ECO:0000256" key="9">
    <source>
        <dbReference type="ARBA" id="ARBA00025772"/>
    </source>
</evidence>
<reference evidence="12 13" key="1">
    <citation type="submission" date="2021-02" db="EMBL/GenBank/DDBJ databases">
        <title>De Novo genome assembly of isolated myxobacteria.</title>
        <authorList>
            <person name="Stevens D.C."/>
        </authorList>
    </citation>
    <scope>NUCLEOTIDE SEQUENCE [LARGE SCALE GENOMIC DNA]</scope>
    <source>
        <strain evidence="12 13">ATCC 29039</strain>
    </source>
</reference>